<accession>A0A1W0E8H2</accession>
<feature type="transmembrane region" description="Helical" evidence="1">
    <location>
        <begin position="18"/>
        <end position="37"/>
    </location>
</feature>
<reference evidence="2 3" key="1">
    <citation type="journal article" date="2017" name="Environ. Microbiol.">
        <title>Decay of the glycolytic pathway and adaptation to intranuclear parasitism within Enterocytozoonidae microsporidia.</title>
        <authorList>
            <person name="Wiredu Boakye D."/>
            <person name="Jaroenlak P."/>
            <person name="Prachumwat A."/>
            <person name="Williams T.A."/>
            <person name="Bateman K.S."/>
            <person name="Itsathitphaisarn O."/>
            <person name="Sritunyalucksana K."/>
            <person name="Paszkiewicz K.H."/>
            <person name="Moore K.A."/>
            <person name="Stentiford G.D."/>
            <person name="Williams B.A."/>
        </authorList>
    </citation>
    <scope>NUCLEOTIDE SEQUENCE [LARGE SCALE GENOMIC DNA]</scope>
    <source>
        <strain evidence="2 3">TH1</strain>
    </source>
</reference>
<organism evidence="2 3">
    <name type="scientific">Ecytonucleospora hepatopenaei</name>
    <dbReference type="NCBI Taxonomy" id="646526"/>
    <lineage>
        <taxon>Eukaryota</taxon>
        <taxon>Fungi</taxon>
        <taxon>Fungi incertae sedis</taxon>
        <taxon>Microsporidia</taxon>
        <taxon>Enterocytozoonidae</taxon>
        <taxon>Ecytonucleospora</taxon>
    </lineage>
</organism>
<dbReference type="AlphaFoldDB" id="A0A1W0E8H2"/>
<keyword evidence="3" id="KW-1185">Reference proteome</keyword>
<dbReference type="VEuPathDB" id="MicrosporidiaDB:EHP00_1190"/>
<dbReference type="Proteomes" id="UP000192758">
    <property type="component" value="Unassembled WGS sequence"/>
</dbReference>
<keyword evidence="1" id="KW-0812">Transmembrane</keyword>
<gene>
    <name evidence="2" type="ORF">EHP00_1190</name>
</gene>
<evidence type="ECO:0000256" key="1">
    <source>
        <dbReference type="SAM" id="Phobius"/>
    </source>
</evidence>
<evidence type="ECO:0000313" key="3">
    <source>
        <dbReference type="Proteomes" id="UP000192758"/>
    </source>
</evidence>
<keyword evidence="1" id="KW-1133">Transmembrane helix</keyword>
<proteinExistence type="predicted"/>
<protein>
    <submittedName>
        <fullName evidence="2">Uncharacterized protein</fullName>
    </submittedName>
</protein>
<name>A0A1W0E8H2_9MICR</name>
<sequence length="170" mass="20580">MIIFSYNNSYNAYNSYCFIFYFYLSFITLINTSFINYHDKTVNYLNKSIKLYDQLIELEKDQTENINEFFNKIRKENNKVKYKNTSTNNIKLLWNEKIKEFNIFIDHSNVILSDMEKTISFLLILCKNISISENKRREFIFRLAETESKRTKVLLEILTLKSYLITYKIE</sequence>
<comment type="caution">
    <text evidence="2">The sequence shown here is derived from an EMBL/GenBank/DDBJ whole genome shotgun (WGS) entry which is preliminary data.</text>
</comment>
<evidence type="ECO:0000313" key="2">
    <source>
        <dbReference type="EMBL" id="OQS55459.1"/>
    </source>
</evidence>
<keyword evidence="1" id="KW-0472">Membrane</keyword>
<dbReference type="EMBL" id="MNPJ01000009">
    <property type="protein sequence ID" value="OQS55459.1"/>
    <property type="molecule type" value="Genomic_DNA"/>
</dbReference>